<reference evidence="2" key="1">
    <citation type="journal article" date="2022" name="Int. J. Mol. Sci.">
        <title>Draft Genome of Tanacetum Coccineum: Genomic Comparison of Closely Related Tanacetum-Family Plants.</title>
        <authorList>
            <person name="Yamashiro T."/>
            <person name="Shiraishi A."/>
            <person name="Nakayama K."/>
            <person name="Satake H."/>
        </authorList>
    </citation>
    <scope>NUCLEOTIDE SEQUENCE</scope>
</reference>
<comment type="caution">
    <text evidence="2">The sequence shown here is derived from an EMBL/GenBank/DDBJ whole genome shotgun (WGS) entry which is preliminary data.</text>
</comment>
<dbReference type="InterPro" id="IPR042178">
    <property type="entry name" value="Serpin_sf_1"/>
</dbReference>
<keyword evidence="3" id="KW-1185">Reference proteome</keyword>
<dbReference type="SUPFAM" id="SSF56574">
    <property type="entry name" value="Serpins"/>
    <property type="match status" value="1"/>
</dbReference>
<gene>
    <name evidence="2" type="ORF">Tco_1131748</name>
</gene>
<reference evidence="2" key="2">
    <citation type="submission" date="2022-01" db="EMBL/GenBank/DDBJ databases">
        <authorList>
            <person name="Yamashiro T."/>
            <person name="Shiraishi A."/>
            <person name="Satake H."/>
            <person name="Nakayama K."/>
        </authorList>
    </citation>
    <scope>NUCLEOTIDE SEQUENCE</scope>
</reference>
<proteinExistence type="inferred from homology"/>
<protein>
    <submittedName>
        <fullName evidence="2">Serpin-ZX</fullName>
    </submittedName>
</protein>
<dbReference type="EMBL" id="BQNB010021720">
    <property type="protein sequence ID" value="GJU09352.1"/>
    <property type="molecule type" value="Genomic_DNA"/>
</dbReference>
<dbReference type="Proteomes" id="UP001151760">
    <property type="component" value="Unassembled WGS sequence"/>
</dbReference>
<sequence>MIESIFNHFVVGGVGALDVAIVLESPTIEGRRKKSKQIAFGDEPSIRLAKKQRKVTPIATLSANTTKVVTKTLLDDARHGFEKGNFVCSPLSLEIILGMLVAGAEGETLKQFVSWTSKP</sequence>
<name>A0ABQ5J9Y9_9ASTR</name>
<dbReference type="Gene3D" id="3.30.497.10">
    <property type="entry name" value="Antithrombin, subunit I, domain 2"/>
    <property type="match status" value="1"/>
</dbReference>
<organism evidence="2 3">
    <name type="scientific">Tanacetum coccineum</name>
    <dbReference type="NCBI Taxonomy" id="301880"/>
    <lineage>
        <taxon>Eukaryota</taxon>
        <taxon>Viridiplantae</taxon>
        <taxon>Streptophyta</taxon>
        <taxon>Embryophyta</taxon>
        <taxon>Tracheophyta</taxon>
        <taxon>Spermatophyta</taxon>
        <taxon>Magnoliopsida</taxon>
        <taxon>eudicotyledons</taxon>
        <taxon>Gunneridae</taxon>
        <taxon>Pentapetalae</taxon>
        <taxon>asterids</taxon>
        <taxon>campanulids</taxon>
        <taxon>Asterales</taxon>
        <taxon>Asteraceae</taxon>
        <taxon>Asteroideae</taxon>
        <taxon>Anthemideae</taxon>
        <taxon>Anthemidinae</taxon>
        <taxon>Tanacetum</taxon>
    </lineage>
</organism>
<comment type="similarity">
    <text evidence="1">Belongs to the serpin family.</text>
</comment>
<accession>A0ABQ5J9Y9</accession>
<evidence type="ECO:0000313" key="3">
    <source>
        <dbReference type="Proteomes" id="UP001151760"/>
    </source>
</evidence>
<evidence type="ECO:0000256" key="1">
    <source>
        <dbReference type="ARBA" id="ARBA00009500"/>
    </source>
</evidence>
<dbReference type="InterPro" id="IPR036186">
    <property type="entry name" value="Serpin_sf"/>
</dbReference>
<evidence type="ECO:0000313" key="2">
    <source>
        <dbReference type="EMBL" id="GJU09352.1"/>
    </source>
</evidence>